<dbReference type="STRING" id="927665.HMPREF1535_03847"/>
<reference evidence="3 4" key="1">
    <citation type="submission" date="2013-04" db="EMBL/GenBank/DDBJ databases">
        <title>The Genome Sequence of Parabacteroides goldsteinii DSM 19448.</title>
        <authorList>
            <consortium name="The Broad Institute Genomics Platform"/>
            <person name="Earl A."/>
            <person name="Ward D."/>
            <person name="Feldgarden M."/>
            <person name="Gevers D."/>
            <person name="Martens E."/>
            <person name="Sakamoto M."/>
            <person name="Benno Y."/>
            <person name="Song Y."/>
            <person name="Liu C."/>
            <person name="Lee J."/>
            <person name="Bolanos M."/>
            <person name="Vaisanen M.L."/>
            <person name="Finegold S.M."/>
            <person name="Walker B."/>
            <person name="Young S."/>
            <person name="Zeng Q."/>
            <person name="Gargeya S."/>
            <person name="Fitzgerald M."/>
            <person name="Haas B."/>
            <person name="Abouelleil A."/>
            <person name="Allen A.W."/>
            <person name="Alvarado L."/>
            <person name="Arachchi H.M."/>
            <person name="Berlin A.M."/>
            <person name="Chapman S.B."/>
            <person name="Gainer-Dewar J."/>
            <person name="Goldberg J."/>
            <person name="Griggs A."/>
            <person name="Gujja S."/>
            <person name="Hansen M."/>
            <person name="Howarth C."/>
            <person name="Imamovic A."/>
            <person name="Ireland A."/>
            <person name="Larimer J."/>
            <person name="McCowan C."/>
            <person name="Murphy C."/>
            <person name="Pearson M."/>
            <person name="Poon T.W."/>
            <person name="Priest M."/>
            <person name="Roberts A."/>
            <person name="Saif S."/>
            <person name="Shea T."/>
            <person name="Sisk P."/>
            <person name="Sykes S."/>
            <person name="Wortman J."/>
            <person name="Nusbaum C."/>
            <person name="Birren B."/>
        </authorList>
    </citation>
    <scope>NUCLEOTIDE SEQUENCE [LARGE SCALE GENOMIC DNA]</scope>
    <source>
        <strain evidence="3 4">DSM 19448</strain>
    </source>
</reference>
<proteinExistence type="predicted"/>
<feature type="signal peptide" evidence="1">
    <location>
        <begin position="1"/>
        <end position="20"/>
    </location>
</feature>
<keyword evidence="1" id="KW-0732">Signal</keyword>
<feature type="domain" description="Type 9 secretion system plug protein N-terminal" evidence="2">
    <location>
        <begin position="33"/>
        <end position="158"/>
    </location>
</feature>
<accession>A0A0F5IST0</accession>
<dbReference type="AlphaFoldDB" id="A0A0F5IST0"/>
<evidence type="ECO:0000313" key="3">
    <source>
        <dbReference type="EMBL" id="KKB48619.1"/>
    </source>
</evidence>
<evidence type="ECO:0000313" key="4">
    <source>
        <dbReference type="Proteomes" id="UP000033047"/>
    </source>
</evidence>
<organism evidence="3 4">
    <name type="scientific">Parabacteroides goldsteinii DSM 19448 = WAL 12034</name>
    <dbReference type="NCBI Taxonomy" id="927665"/>
    <lineage>
        <taxon>Bacteria</taxon>
        <taxon>Pseudomonadati</taxon>
        <taxon>Bacteroidota</taxon>
        <taxon>Bacteroidia</taxon>
        <taxon>Bacteroidales</taxon>
        <taxon>Tannerellaceae</taxon>
        <taxon>Parabacteroides</taxon>
    </lineage>
</organism>
<dbReference type="RefSeq" id="WP_010803080.1">
    <property type="nucleotide sequence ID" value="NZ_KQ033913.1"/>
</dbReference>
<protein>
    <recommendedName>
        <fullName evidence="2">Type 9 secretion system plug protein N-terminal domain-containing protein</fullName>
    </recommendedName>
</protein>
<feature type="chain" id="PRO_5002488058" description="Type 9 secretion system plug protein N-terminal domain-containing protein" evidence="1">
    <location>
        <begin position="21"/>
        <end position="422"/>
    </location>
</feature>
<dbReference type="GeneID" id="69980460"/>
<evidence type="ECO:0000259" key="2">
    <source>
        <dbReference type="Pfam" id="PF17116"/>
    </source>
</evidence>
<gene>
    <name evidence="3" type="ORF">HMPREF1535_03847</name>
</gene>
<dbReference type="Proteomes" id="UP000033047">
    <property type="component" value="Unassembled WGS sequence"/>
</dbReference>
<comment type="caution">
    <text evidence="3">The sequence shown here is derived from an EMBL/GenBank/DDBJ whole genome shotgun (WGS) entry which is preliminary data.</text>
</comment>
<dbReference type="EMBL" id="AQHV01000021">
    <property type="protein sequence ID" value="KKB48619.1"/>
    <property type="molecule type" value="Genomic_DNA"/>
</dbReference>
<dbReference type="InterPro" id="IPR031345">
    <property type="entry name" value="T9SS_Plug_N"/>
</dbReference>
<name>A0A0F5IST0_9BACT</name>
<evidence type="ECO:0000256" key="1">
    <source>
        <dbReference type="SAM" id="SignalP"/>
    </source>
</evidence>
<dbReference type="PATRIC" id="fig|927665.4.peg.3953"/>
<dbReference type="Pfam" id="PF17116">
    <property type="entry name" value="T9SS_plug_1st"/>
    <property type="match status" value="1"/>
</dbReference>
<sequence length="422" mass="48422">MRVYCLLFLLFCAATMQANAQQTYFTDVNSKLIKTLQVKVAGEFISEPYIELNGDQQIQINFDALEQGGVRYSYSIIHCDANWQRSILSPIQYMSGFQGLTIDDFANSINTTTQYTNYNLLLPNEDIQFKVSGNYAVQIYNEDIPDQIVLTACFSVVEPMVGISASVSGNTDIDTNQTHQQVSFTVNNKNFPIPYPQTDLKIHVYQDNRRDNAVSGLQPTTILENQIGYTNNRSLIFSAGNEYRRMEFLSTKYNGMHIESISYHNPYYNVELMTDHKRSDQTYQYDQDQDGRFFIRCSSCDDPDTEADYCIVHFALACDPFLDGNVYLNGELFHNVLDEKSKMGYNFETHQYEKAVLLKQGSYNYQYLFVPNGSTVGETGPIEGNYYQAENEYTIYVYYRPMGTQYDRLIGVTSVKNAMQVF</sequence>
<dbReference type="HOGENOM" id="CLU_049143_0_0_10"/>